<name>A0A9D4RZ42_DREPO</name>
<accession>A0A9D4RZ42</accession>
<evidence type="ECO:0000313" key="2">
    <source>
        <dbReference type="EMBL" id="KAH3886306.1"/>
    </source>
</evidence>
<evidence type="ECO:0000313" key="3">
    <source>
        <dbReference type="Proteomes" id="UP000828390"/>
    </source>
</evidence>
<keyword evidence="1" id="KW-0812">Transmembrane</keyword>
<dbReference type="AlphaFoldDB" id="A0A9D4RZ42"/>
<protein>
    <submittedName>
        <fullName evidence="2">Uncharacterized protein</fullName>
    </submittedName>
</protein>
<proteinExistence type="predicted"/>
<comment type="caution">
    <text evidence="2">The sequence shown here is derived from an EMBL/GenBank/DDBJ whole genome shotgun (WGS) entry which is preliminary data.</text>
</comment>
<reference evidence="2" key="1">
    <citation type="journal article" date="2019" name="bioRxiv">
        <title>The Genome of the Zebra Mussel, Dreissena polymorpha: A Resource for Invasive Species Research.</title>
        <authorList>
            <person name="McCartney M.A."/>
            <person name="Auch B."/>
            <person name="Kono T."/>
            <person name="Mallez S."/>
            <person name="Zhang Y."/>
            <person name="Obille A."/>
            <person name="Becker A."/>
            <person name="Abrahante J.E."/>
            <person name="Garbe J."/>
            <person name="Badalamenti J.P."/>
            <person name="Herman A."/>
            <person name="Mangelson H."/>
            <person name="Liachko I."/>
            <person name="Sullivan S."/>
            <person name="Sone E.D."/>
            <person name="Koren S."/>
            <person name="Silverstein K.A.T."/>
            <person name="Beckman K.B."/>
            <person name="Gohl D.M."/>
        </authorList>
    </citation>
    <scope>NUCLEOTIDE SEQUENCE</scope>
    <source>
        <strain evidence="2">Duluth1</strain>
        <tissue evidence="2">Whole animal</tissue>
    </source>
</reference>
<dbReference type="EMBL" id="JAIWYP010000001">
    <property type="protein sequence ID" value="KAH3886306.1"/>
    <property type="molecule type" value="Genomic_DNA"/>
</dbReference>
<evidence type="ECO:0000256" key="1">
    <source>
        <dbReference type="SAM" id="Phobius"/>
    </source>
</evidence>
<gene>
    <name evidence="2" type="ORF">DPMN_010310</name>
</gene>
<organism evidence="2 3">
    <name type="scientific">Dreissena polymorpha</name>
    <name type="common">Zebra mussel</name>
    <name type="synonym">Mytilus polymorpha</name>
    <dbReference type="NCBI Taxonomy" id="45954"/>
    <lineage>
        <taxon>Eukaryota</taxon>
        <taxon>Metazoa</taxon>
        <taxon>Spiralia</taxon>
        <taxon>Lophotrochozoa</taxon>
        <taxon>Mollusca</taxon>
        <taxon>Bivalvia</taxon>
        <taxon>Autobranchia</taxon>
        <taxon>Heteroconchia</taxon>
        <taxon>Euheterodonta</taxon>
        <taxon>Imparidentia</taxon>
        <taxon>Neoheterodontei</taxon>
        <taxon>Myida</taxon>
        <taxon>Dreissenoidea</taxon>
        <taxon>Dreissenidae</taxon>
        <taxon>Dreissena</taxon>
    </lineage>
</organism>
<reference evidence="2" key="2">
    <citation type="submission" date="2020-11" db="EMBL/GenBank/DDBJ databases">
        <authorList>
            <person name="McCartney M.A."/>
            <person name="Auch B."/>
            <person name="Kono T."/>
            <person name="Mallez S."/>
            <person name="Becker A."/>
            <person name="Gohl D.M."/>
            <person name="Silverstein K.A.T."/>
            <person name="Koren S."/>
            <person name="Bechman K.B."/>
            <person name="Herman A."/>
            <person name="Abrahante J.E."/>
            <person name="Garbe J."/>
        </authorList>
    </citation>
    <scope>NUCLEOTIDE SEQUENCE</scope>
    <source>
        <strain evidence="2">Duluth1</strain>
        <tissue evidence="2">Whole animal</tissue>
    </source>
</reference>
<feature type="transmembrane region" description="Helical" evidence="1">
    <location>
        <begin position="6"/>
        <end position="31"/>
    </location>
</feature>
<keyword evidence="3" id="KW-1185">Reference proteome</keyword>
<keyword evidence="1" id="KW-1133">Transmembrane helix</keyword>
<sequence length="67" mass="6973">MGGGGKGFWVGAVGFCLGGIHCGIQVGVMLVNKRHFIACIPYKASIASKYKLPASVLGPTGRLLIQQ</sequence>
<keyword evidence="1" id="KW-0472">Membrane</keyword>
<dbReference type="Proteomes" id="UP000828390">
    <property type="component" value="Unassembled WGS sequence"/>
</dbReference>